<accession>A9P0B1</accession>
<dbReference type="PANTHER" id="PTHR15663">
    <property type="entry name" value="COMM DOMAIN-CONTAINING PROTEIN 9"/>
    <property type="match status" value="1"/>
</dbReference>
<dbReference type="EMBL" id="EF087066">
    <property type="protein sequence ID" value="ABK26322.1"/>
    <property type="molecule type" value="mRNA"/>
</dbReference>
<dbReference type="InterPro" id="IPR037360">
    <property type="entry name" value="COMMD9"/>
</dbReference>
<reference evidence="2" key="1">
    <citation type="journal article" date="2008" name="BMC Genomics">
        <title>A conifer genomics resource of 200,000 spruce (Picea spp.) ESTs and 6,464 high-quality, sequence-finished full-length cDNAs for Sitka spruce (Picea sitchensis).</title>
        <authorList>
            <person name="Ralph S.G."/>
            <person name="Chun H.J."/>
            <person name="Kolosova N."/>
            <person name="Cooper D."/>
            <person name="Oddy C."/>
            <person name="Ritland C.E."/>
            <person name="Kirkpatrick R."/>
            <person name="Moore R."/>
            <person name="Barber S."/>
            <person name="Holt R.A."/>
            <person name="Jones S.J."/>
            <person name="Marra M.A."/>
            <person name="Douglas C.J."/>
            <person name="Ritland K."/>
            <person name="Bohlmann J."/>
        </authorList>
    </citation>
    <scope>NUCLEOTIDE SEQUENCE</scope>
    <source>
        <tissue evidence="2">Green portion of the leader tissue</tissue>
    </source>
</reference>
<organism evidence="2">
    <name type="scientific">Picea sitchensis</name>
    <name type="common">Sitka spruce</name>
    <name type="synonym">Pinus sitchensis</name>
    <dbReference type="NCBI Taxonomy" id="3332"/>
    <lineage>
        <taxon>Eukaryota</taxon>
        <taxon>Viridiplantae</taxon>
        <taxon>Streptophyta</taxon>
        <taxon>Embryophyta</taxon>
        <taxon>Tracheophyta</taxon>
        <taxon>Spermatophyta</taxon>
        <taxon>Pinopsida</taxon>
        <taxon>Pinidae</taxon>
        <taxon>Conifers I</taxon>
        <taxon>Pinales</taxon>
        <taxon>Pinaceae</taxon>
        <taxon>Picea</taxon>
    </lineage>
</organism>
<protein>
    <recommendedName>
        <fullName evidence="1">COMM domain-containing protein</fullName>
    </recommendedName>
</protein>
<feature type="domain" description="COMM" evidence="1">
    <location>
        <begin position="117"/>
        <end position="177"/>
    </location>
</feature>
<evidence type="ECO:0000259" key="1">
    <source>
        <dbReference type="Pfam" id="PF07258"/>
    </source>
</evidence>
<name>A9P0B1_PICSI</name>
<dbReference type="InterPro" id="IPR017920">
    <property type="entry name" value="COMM"/>
</dbReference>
<dbReference type="AlphaFoldDB" id="A9P0B1"/>
<sequence>MDHALWDHLPVLVRAKSKESVEHILQSLWRTRKTGLDAPEKAYIQDLLQLPTENDLDPLLVCLRILIRRCVYENFNKDEIQKLFPSEVPPELQRLLVILLMKFQREWREDAVKDQVSLPRLKAMTWSMENQSTTPANRMAVINLRLQETTQSSSGETDVKFQITKDTLEAMLRSMYYIRDQLSNVGAASSGQALKKGQQ</sequence>
<proteinExistence type="evidence at transcript level"/>
<evidence type="ECO:0000313" key="2">
    <source>
        <dbReference type="EMBL" id="ABK26322.1"/>
    </source>
</evidence>
<dbReference type="PANTHER" id="PTHR15663:SF4">
    <property type="entry name" value="COMM DOMAIN-CONTAINING PROTEIN 9"/>
    <property type="match status" value="1"/>
</dbReference>
<dbReference type="Pfam" id="PF07258">
    <property type="entry name" value="COMM_domain"/>
    <property type="match status" value="1"/>
</dbReference>